<name>A0A1J5QGN7_9ZZZZ</name>
<dbReference type="InterPro" id="IPR036390">
    <property type="entry name" value="WH_DNA-bd_sf"/>
</dbReference>
<accession>A0A1J5QGN7</accession>
<dbReference type="AlphaFoldDB" id="A0A1J5QGN7"/>
<dbReference type="PROSITE" id="PS50949">
    <property type="entry name" value="HTH_GNTR"/>
    <property type="match status" value="1"/>
</dbReference>
<dbReference type="InterPro" id="IPR000524">
    <property type="entry name" value="Tscrpt_reg_HTH_GntR"/>
</dbReference>
<evidence type="ECO:0000256" key="2">
    <source>
        <dbReference type="ARBA" id="ARBA00023125"/>
    </source>
</evidence>
<gene>
    <name evidence="5" type="primary">lutR_6</name>
    <name evidence="5" type="ORF">GALL_355180</name>
</gene>
<comment type="caution">
    <text evidence="5">The sequence shown here is derived from an EMBL/GenBank/DDBJ whole genome shotgun (WGS) entry which is preliminary data.</text>
</comment>
<dbReference type="InterPro" id="IPR011711">
    <property type="entry name" value="GntR_C"/>
</dbReference>
<evidence type="ECO:0000313" key="5">
    <source>
        <dbReference type="EMBL" id="OIQ82686.1"/>
    </source>
</evidence>
<feature type="domain" description="HTH gntR-type" evidence="4">
    <location>
        <begin position="1"/>
        <end position="71"/>
    </location>
</feature>
<dbReference type="SMART" id="SM00895">
    <property type="entry name" value="FCD"/>
    <property type="match status" value="1"/>
</dbReference>
<dbReference type="Pfam" id="PF00392">
    <property type="entry name" value="GntR"/>
    <property type="match status" value="1"/>
</dbReference>
<dbReference type="Gene3D" id="1.10.10.10">
    <property type="entry name" value="Winged helix-like DNA-binding domain superfamily/Winged helix DNA-binding domain"/>
    <property type="match status" value="1"/>
</dbReference>
<keyword evidence="3" id="KW-0804">Transcription</keyword>
<dbReference type="InterPro" id="IPR036388">
    <property type="entry name" value="WH-like_DNA-bd_sf"/>
</dbReference>
<sequence length="234" mass="26305">MATDLESRLVKHFRVLELVAGDPLPREQDLVRDLQVSRPALREALAALEAVGLVVSRQGARRTLGTFDVQTVVEALTRYVEPSTELMLEMLDVRRMLEAAFFPMTVAKMSANTLRELRVIADRMEAKAARGQPFVQEDAAFHQVLYEQLRNKTLQGLIAAFWRLFDEMSETFQVGGDLRTTAHRHTRIVEMLEAGDAALAAHELNVHFFDVRARFTGLRAEERAHGLAVPSDAP</sequence>
<organism evidence="5">
    <name type="scientific">mine drainage metagenome</name>
    <dbReference type="NCBI Taxonomy" id="410659"/>
    <lineage>
        <taxon>unclassified sequences</taxon>
        <taxon>metagenomes</taxon>
        <taxon>ecological metagenomes</taxon>
    </lineage>
</organism>
<dbReference type="InterPro" id="IPR008920">
    <property type="entry name" value="TF_FadR/GntR_C"/>
</dbReference>
<dbReference type="EMBL" id="MLJW01000777">
    <property type="protein sequence ID" value="OIQ82686.1"/>
    <property type="molecule type" value="Genomic_DNA"/>
</dbReference>
<evidence type="ECO:0000256" key="3">
    <source>
        <dbReference type="ARBA" id="ARBA00023163"/>
    </source>
</evidence>
<dbReference type="GO" id="GO:0003700">
    <property type="term" value="F:DNA-binding transcription factor activity"/>
    <property type="evidence" value="ECO:0007669"/>
    <property type="project" value="InterPro"/>
</dbReference>
<keyword evidence="1" id="KW-0805">Transcription regulation</keyword>
<dbReference type="PANTHER" id="PTHR43537">
    <property type="entry name" value="TRANSCRIPTIONAL REGULATOR, GNTR FAMILY"/>
    <property type="match status" value="1"/>
</dbReference>
<dbReference type="GO" id="GO:0003677">
    <property type="term" value="F:DNA binding"/>
    <property type="evidence" value="ECO:0007669"/>
    <property type="project" value="UniProtKB-KW"/>
</dbReference>
<protein>
    <submittedName>
        <fullName evidence="5">HTH-type transcriptional regulator LutR</fullName>
    </submittedName>
</protein>
<evidence type="ECO:0000259" key="4">
    <source>
        <dbReference type="PROSITE" id="PS50949"/>
    </source>
</evidence>
<dbReference type="SUPFAM" id="SSF48008">
    <property type="entry name" value="GntR ligand-binding domain-like"/>
    <property type="match status" value="1"/>
</dbReference>
<proteinExistence type="predicted"/>
<dbReference type="Gene3D" id="1.20.120.530">
    <property type="entry name" value="GntR ligand-binding domain-like"/>
    <property type="match status" value="1"/>
</dbReference>
<evidence type="ECO:0000256" key="1">
    <source>
        <dbReference type="ARBA" id="ARBA00023015"/>
    </source>
</evidence>
<keyword evidence="2" id="KW-0238">DNA-binding</keyword>
<dbReference type="PANTHER" id="PTHR43537:SF5">
    <property type="entry name" value="UXU OPERON TRANSCRIPTIONAL REGULATOR"/>
    <property type="match status" value="1"/>
</dbReference>
<dbReference type="SMART" id="SM00345">
    <property type="entry name" value="HTH_GNTR"/>
    <property type="match status" value="1"/>
</dbReference>
<reference evidence="5" key="1">
    <citation type="submission" date="2016-10" db="EMBL/GenBank/DDBJ databases">
        <title>Sequence of Gallionella enrichment culture.</title>
        <authorList>
            <person name="Poehlein A."/>
            <person name="Muehling M."/>
            <person name="Daniel R."/>
        </authorList>
    </citation>
    <scope>NUCLEOTIDE SEQUENCE</scope>
</reference>
<dbReference type="SUPFAM" id="SSF46785">
    <property type="entry name" value="Winged helix' DNA-binding domain"/>
    <property type="match status" value="1"/>
</dbReference>
<dbReference type="Pfam" id="PF07729">
    <property type="entry name" value="FCD"/>
    <property type="match status" value="1"/>
</dbReference>
<dbReference type="PRINTS" id="PR00035">
    <property type="entry name" value="HTHGNTR"/>
</dbReference>